<feature type="region of interest" description="Disordered" evidence="1">
    <location>
        <begin position="154"/>
        <end position="306"/>
    </location>
</feature>
<sequence length="537" mass="56968">MKTSFIILAGASTVSAGWIHKFICCGGFSDGPQTATTVASTFGAGTPAPTTTSLDMEKVYPTTPDYREPTTLLTSVVPVKTADVESVPMDQDLDLEGADVESSSTDQDSELESGDVESISADQDLELESGDVESISADQDLYLESADVGSIPIDQDLDLKSADVESSSTDQDPELESGDVESISADQDPELESGDVESISADQDPELESGHIESISADQDLELKSGHVESISADQDLELESADVESISTDQDLNLESTDVEPIPIGQGLVEADPTTDAGIAISPTEVPESDYPESAGTSSLEKVDSILKDASSTELEEEAIRKAEDLAMDAGPTELVQLIGTFQEKAAVIEEMIESRGQATNQVPDNGEVGPETSEKTTDPLVSQLVDIDVMTAVFMIRLVELNTIKAPSQEAIEDDEKDMFFSFTAEDDFSIDEEPGSSLVEIGKPSPSKLGSIGSDKVSGDKISDDKISGERISGLVEILRNQRMMGKQQLPVSEGEEDGVKYPATTDSLKHGQEDSDGSSGRKQNPTSGVDSLD</sequence>
<feature type="compositionally biased region" description="Basic and acidic residues" evidence="1">
    <location>
        <begin position="460"/>
        <end position="469"/>
    </location>
</feature>
<feature type="region of interest" description="Disordered" evidence="1">
    <location>
        <begin position="435"/>
        <end position="469"/>
    </location>
</feature>
<keyword evidence="4" id="KW-1185">Reference proteome</keyword>
<feature type="region of interest" description="Disordered" evidence="1">
    <location>
        <begin position="486"/>
        <end position="537"/>
    </location>
</feature>
<reference evidence="3 4" key="1">
    <citation type="submission" date="2020-05" db="EMBL/GenBank/DDBJ databases">
        <title>Ceratocystis lukuohia genome.</title>
        <authorList>
            <person name="Harrington T.C."/>
            <person name="Kim K."/>
            <person name="Mayers C.G."/>
        </authorList>
    </citation>
    <scope>NUCLEOTIDE SEQUENCE [LARGE SCALE GENOMIC DNA]</scope>
    <source>
        <strain evidence="3 4">C4212</strain>
    </source>
</reference>
<protein>
    <submittedName>
        <fullName evidence="3">LisH domain-containing protein</fullName>
    </submittedName>
</protein>
<gene>
    <name evidence="3" type="ORF">HOO65_050617</name>
</gene>
<evidence type="ECO:0000313" key="3">
    <source>
        <dbReference type="EMBL" id="KAL2887496.1"/>
    </source>
</evidence>
<dbReference type="GeneID" id="98119229"/>
<evidence type="ECO:0000256" key="1">
    <source>
        <dbReference type="SAM" id="MobiDB-lite"/>
    </source>
</evidence>
<dbReference type="RefSeq" id="XP_070858676.1">
    <property type="nucleotide sequence ID" value="XM_071000966.1"/>
</dbReference>
<comment type="caution">
    <text evidence="3">The sequence shown here is derived from an EMBL/GenBank/DDBJ whole genome shotgun (WGS) entry which is preliminary data.</text>
</comment>
<accession>A0ABR4MGW8</accession>
<evidence type="ECO:0000256" key="2">
    <source>
        <dbReference type="SAM" id="SignalP"/>
    </source>
</evidence>
<feature type="chain" id="PRO_5047365262" evidence="2">
    <location>
        <begin position="17"/>
        <end position="537"/>
    </location>
</feature>
<feature type="region of interest" description="Disordered" evidence="1">
    <location>
        <begin position="97"/>
        <end position="128"/>
    </location>
</feature>
<dbReference type="Proteomes" id="UP001610728">
    <property type="component" value="Unassembled WGS sequence"/>
</dbReference>
<dbReference type="EMBL" id="JABSNW010000005">
    <property type="protein sequence ID" value="KAL2887496.1"/>
    <property type="molecule type" value="Genomic_DNA"/>
</dbReference>
<feature type="region of interest" description="Disordered" evidence="1">
    <location>
        <begin position="357"/>
        <end position="379"/>
    </location>
</feature>
<evidence type="ECO:0000313" key="4">
    <source>
        <dbReference type="Proteomes" id="UP001610728"/>
    </source>
</evidence>
<keyword evidence="2" id="KW-0732">Signal</keyword>
<feature type="compositionally biased region" description="Polar residues" evidence="1">
    <location>
        <begin position="246"/>
        <end position="257"/>
    </location>
</feature>
<organism evidence="3 4">
    <name type="scientific">Ceratocystis lukuohia</name>
    <dbReference type="NCBI Taxonomy" id="2019550"/>
    <lineage>
        <taxon>Eukaryota</taxon>
        <taxon>Fungi</taxon>
        <taxon>Dikarya</taxon>
        <taxon>Ascomycota</taxon>
        <taxon>Pezizomycotina</taxon>
        <taxon>Sordariomycetes</taxon>
        <taxon>Hypocreomycetidae</taxon>
        <taxon>Microascales</taxon>
        <taxon>Ceratocystidaceae</taxon>
        <taxon>Ceratocystis</taxon>
    </lineage>
</organism>
<feature type="signal peptide" evidence="2">
    <location>
        <begin position="1"/>
        <end position="16"/>
    </location>
</feature>
<feature type="compositionally biased region" description="Polar residues" evidence="1">
    <location>
        <begin position="521"/>
        <end position="537"/>
    </location>
</feature>
<name>A0ABR4MGW8_9PEZI</name>
<proteinExistence type="predicted"/>